<dbReference type="Gene3D" id="1.10.630.10">
    <property type="entry name" value="Cytochrome P450"/>
    <property type="match status" value="1"/>
</dbReference>
<sequence length="504" mass="57041">MDSIPDPKVSLFRRSSVALTILVLGLFALVCKRIYAYLTHPLRHVPGPSVAGWTNIIHSYYFLSGRQPYSLLSLHEKYGPVVRIAPNEISFSSANSWKDIYGFRTGHRPFIKSPFYDGGSFADQAHSIVSERDPAEHGVMRKYLSHAFSDKSLKEQEYLIAERVDLFIEQVGQFGAKEGGIDFVKWFNLLTFDIIGSLAFGEPFGGLETAKFHPWINLVSKALRQGALADTFQRFPVFARIFKFLMPSAINALIKDTRTHESYTMALVEKRLQKSNNRPDFLNRMIENREMYNISEVQIAAHSSDFVTAGSETTATTLACVVYYLTKDPSVFSKLQNEIRGAFRRFDDINAKSTQSLKYLNAVCLEGMRIYAPLPFPLPRVVPVGGDTVDGWYLPAGTIVSTNPTAASLSHANFSSPWEFKPERWLGQAGKDTLDASQPFSLGARGCLGRNLAWIELNTVLAKLLWKHDLELVNQDVDWQRDSRMHTLWKKPELMVRVRTRKDE</sequence>
<dbReference type="OrthoDB" id="1470350at2759"/>
<gene>
    <name evidence="6" type="ORF">P154DRAFT_590341</name>
</gene>
<evidence type="ECO:0000256" key="5">
    <source>
        <dbReference type="RuleBase" id="RU000461"/>
    </source>
</evidence>
<keyword evidence="7" id="KW-1185">Reference proteome</keyword>
<name>A0A6A5VX26_9PLEO</name>
<dbReference type="InterPro" id="IPR001128">
    <property type="entry name" value="Cyt_P450"/>
</dbReference>
<keyword evidence="5" id="KW-0560">Oxidoreductase</keyword>
<comment type="cofactor">
    <cofactor evidence="1 4">
        <name>heme</name>
        <dbReference type="ChEBI" id="CHEBI:30413"/>
    </cofactor>
</comment>
<dbReference type="EMBL" id="ML977717">
    <property type="protein sequence ID" value="KAF1993248.1"/>
    <property type="molecule type" value="Genomic_DNA"/>
</dbReference>
<reference evidence="6" key="1">
    <citation type="journal article" date="2020" name="Stud. Mycol.">
        <title>101 Dothideomycetes genomes: a test case for predicting lifestyles and emergence of pathogens.</title>
        <authorList>
            <person name="Haridas S."/>
            <person name="Albert R."/>
            <person name="Binder M."/>
            <person name="Bloem J."/>
            <person name="Labutti K."/>
            <person name="Salamov A."/>
            <person name="Andreopoulos B."/>
            <person name="Baker S."/>
            <person name="Barry K."/>
            <person name="Bills G."/>
            <person name="Bluhm B."/>
            <person name="Cannon C."/>
            <person name="Castanera R."/>
            <person name="Culley D."/>
            <person name="Daum C."/>
            <person name="Ezra D."/>
            <person name="Gonzalez J."/>
            <person name="Henrissat B."/>
            <person name="Kuo A."/>
            <person name="Liang C."/>
            <person name="Lipzen A."/>
            <person name="Lutzoni F."/>
            <person name="Magnuson J."/>
            <person name="Mondo S."/>
            <person name="Nolan M."/>
            <person name="Ohm R."/>
            <person name="Pangilinan J."/>
            <person name="Park H.-J."/>
            <person name="Ramirez L."/>
            <person name="Alfaro M."/>
            <person name="Sun H."/>
            <person name="Tritt A."/>
            <person name="Yoshinaga Y."/>
            <person name="Zwiers L.-H."/>
            <person name="Turgeon B."/>
            <person name="Goodwin S."/>
            <person name="Spatafora J."/>
            <person name="Crous P."/>
            <person name="Grigoriev I."/>
        </authorList>
    </citation>
    <scope>NUCLEOTIDE SEQUENCE</scope>
    <source>
        <strain evidence="6">CBS 123094</strain>
    </source>
</reference>
<dbReference type="GO" id="GO:0004497">
    <property type="term" value="F:monooxygenase activity"/>
    <property type="evidence" value="ECO:0007669"/>
    <property type="project" value="UniProtKB-KW"/>
</dbReference>
<dbReference type="GO" id="GO:0005506">
    <property type="term" value="F:iron ion binding"/>
    <property type="evidence" value="ECO:0007669"/>
    <property type="project" value="InterPro"/>
</dbReference>
<dbReference type="CDD" id="cd11058">
    <property type="entry name" value="CYP60B-like"/>
    <property type="match status" value="1"/>
</dbReference>
<evidence type="ECO:0000256" key="4">
    <source>
        <dbReference type="PIRSR" id="PIRSR602401-1"/>
    </source>
</evidence>
<keyword evidence="4 5" id="KW-0349">Heme</keyword>
<dbReference type="PANTHER" id="PTHR24305">
    <property type="entry name" value="CYTOCHROME P450"/>
    <property type="match status" value="1"/>
</dbReference>
<evidence type="ECO:0000313" key="6">
    <source>
        <dbReference type="EMBL" id="KAF1993248.1"/>
    </source>
</evidence>
<dbReference type="PRINTS" id="PR00385">
    <property type="entry name" value="P450"/>
</dbReference>
<dbReference type="SUPFAM" id="SSF48264">
    <property type="entry name" value="Cytochrome P450"/>
    <property type="match status" value="1"/>
</dbReference>
<dbReference type="AlphaFoldDB" id="A0A6A5VX26"/>
<dbReference type="FunFam" id="1.10.630.10:FF:000129">
    <property type="entry name" value="Benzoate 4-monooxygenase cytochrome P450"/>
    <property type="match status" value="1"/>
</dbReference>
<keyword evidence="3 4" id="KW-0408">Iron</keyword>
<dbReference type="GO" id="GO:0016705">
    <property type="term" value="F:oxidoreductase activity, acting on paired donors, with incorporation or reduction of molecular oxygen"/>
    <property type="evidence" value="ECO:0007669"/>
    <property type="project" value="InterPro"/>
</dbReference>
<keyword evidence="5" id="KW-0503">Monooxygenase</keyword>
<feature type="binding site" description="axial binding residue" evidence="4">
    <location>
        <position position="447"/>
    </location>
    <ligand>
        <name>heme</name>
        <dbReference type="ChEBI" id="CHEBI:30413"/>
    </ligand>
    <ligandPart>
        <name>Fe</name>
        <dbReference type="ChEBI" id="CHEBI:18248"/>
    </ligandPart>
</feature>
<dbReference type="InterPro" id="IPR017972">
    <property type="entry name" value="Cyt_P450_CS"/>
</dbReference>
<evidence type="ECO:0000256" key="2">
    <source>
        <dbReference type="ARBA" id="ARBA00022723"/>
    </source>
</evidence>
<accession>A0A6A5VX26</accession>
<keyword evidence="2 4" id="KW-0479">Metal-binding</keyword>
<dbReference type="Proteomes" id="UP000799779">
    <property type="component" value="Unassembled WGS sequence"/>
</dbReference>
<evidence type="ECO:0000256" key="3">
    <source>
        <dbReference type="ARBA" id="ARBA00023004"/>
    </source>
</evidence>
<comment type="similarity">
    <text evidence="5">Belongs to the cytochrome P450 family.</text>
</comment>
<dbReference type="Pfam" id="PF00067">
    <property type="entry name" value="p450"/>
    <property type="match status" value="1"/>
</dbReference>
<evidence type="ECO:0000256" key="1">
    <source>
        <dbReference type="ARBA" id="ARBA00001971"/>
    </source>
</evidence>
<dbReference type="PANTHER" id="PTHR24305:SF161">
    <property type="entry name" value="P450, PUTATIVE (EUROFUNG)-RELATED"/>
    <property type="match status" value="1"/>
</dbReference>
<dbReference type="InterPro" id="IPR002401">
    <property type="entry name" value="Cyt_P450_E_grp-I"/>
</dbReference>
<dbReference type="InterPro" id="IPR036396">
    <property type="entry name" value="Cyt_P450_sf"/>
</dbReference>
<dbReference type="InterPro" id="IPR050121">
    <property type="entry name" value="Cytochrome_P450_monoxygenase"/>
</dbReference>
<protein>
    <submittedName>
        <fullName evidence="6">Cytochrome P450</fullName>
    </submittedName>
</protein>
<dbReference type="PRINTS" id="PR00463">
    <property type="entry name" value="EP450I"/>
</dbReference>
<evidence type="ECO:0000313" key="7">
    <source>
        <dbReference type="Proteomes" id="UP000799779"/>
    </source>
</evidence>
<dbReference type="GO" id="GO:0020037">
    <property type="term" value="F:heme binding"/>
    <property type="evidence" value="ECO:0007669"/>
    <property type="project" value="InterPro"/>
</dbReference>
<dbReference type="PROSITE" id="PS00086">
    <property type="entry name" value="CYTOCHROME_P450"/>
    <property type="match status" value="1"/>
</dbReference>
<organism evidence="6 7">
    <name type="scientific">Amniculicola lignicola CBS 123094</name>
    <dbReference type="NCBI Taxonomy" id="1392246"/>
    <lineage>
        <taxon>Eukaryota</taxon>
        <taxon>Fungi</taxon>
        <taxon>Dikarya</taxon>
        <taxon>Ascomycota</taxon>
        <taxon>Pezizomycotina</taxon>
        <taxon>Dothideomycetes</taxon>
        <taxon>Pleosporomycetidae</taxon>
        <taxon>Pleosporales</taxon>
        <taxon>Amniculicolaceae</taxon>
        <taxon>Amniculicola</taxon>
    </lineage>
</organism>
<proteinExistence type="inferred from homology"/>